<dbReference type="InterPro" id="IPR045594">
    <property type="entry name" value="DUF6460"/>
</dbReference>
<feature type="transmembrane region" description="Helical" evidence="1">
    <location>
        <begin position="15"/>
        <end position="35"/>
    </location>
</feature>
<dbReference type="EMBL" id="JAUSWJ010000001">
    <property type="protein sequence ID" value="MDQ0516374.1"/>
    <property type="molecule type" value="Genomic_DNA"/>
</dbReference>
<keyword evidence="1" id="KW-0812">Transmembrane</keyword>
<gene>
    <name evidence="3" type="ORF">QO015_001987</name>
</gene>
<keyword evidence="4" id="KW-1185">Reference proteome</keyword>
<comment type="caution">
    <text evidence="3">The sequence shown here is derived from an EMBL/GenBank/DDBJ whole genome shotgun (WGS) entry which is preliminary data.</text>
</comment>
<dbReference type="Proteomes" id="UP001223743">
    <property type="component" value="Unassembled WGS sequence"/>
</dbReference>
<feature type="domain" description="DUF6460" evidence="2">
    <location>
        <begin position="51"/>
        <end position="86"/>
    </location>
</feature>
<protein>
    <recommendedName>
        <fullName evidence="2">DUF6460 domain-containing protein</fullName>
    </recommendedName>
</protein>
<dbReference type="Pfam" id="PF20061">
    <property type="entry name" value="DUF6460"/>
    <property type="match status" value="1"/>
</dbReference>
<evidence type="ECO:0000256" key="1">
    <source>
        <dbReference type="SAM" id="Phobius"/>
    </source>
</evidence>
<organism evidence="3 4">
    <name type="scientific">Kaistia geumhonensis</name>
    <dbReference type="NCBI Taxonomy" id="410839"/>
    <lineage>
        <taxon>Bacteria</taxon>
        <taxon>Pseudomonadati</taxon>
        <taxon>Pseudomonadota</taxon>
        <taxon>Alphaproteobacteria</taxon>
        <taxon>Hyphomicrobiales</taxon>
        <taxon>Kaistiaceae</taxon>
        <taxon>Kaistia</taxon>
    </lineage>
</organism>
<sequence length="90" mass="9595">MNGLQRFMGGSPAQVLLRLVVLSFVVGIVLSALGVSPADIVDRAVGFVRRISAMGFGAIGSIWNYFLLGAVIVVPVWLVIRLLNIGRGRS</sequence>
<evidence type="ECO:0000259" key="2">
    <source>
        <dbReference type="Pfam" id="PF20061"/>
    </source>
</evidence>
<keyword evidence="1" id="KW-1133">Transmembrane helix</keyword>
<feature type="transmembrane region" description="Helical" evidence="1">
    <location>
        <begin position="55"/>
        <end position="80"/>
    </location>
</feature>
<name>A0ABU0M5X9_9HYPH</name>
<keyword evidence="1" id="KW-0472">Membrane</keyword>
<reference evidence="3 4" key="1">
    <citation type="submission" date="2023-07" db="EMBL/GenBank/DDBJ databases">
        <title>Genomic Encyclopedia of Type Strains, Phase IV (KMG-IV): sequencing the most valuable type-strain genomes for metagenomic binning, comparative biology and taxonomic classification.</title>
        <authorList>
            <person name="Goeker M."/>
        </authorList>
    </citation>
    <scope>NUCLEOTIDE SEQUENCE [LARGE SCALE GENOMIC DNA]</scope>
    <source>
        <strain evidence="3 4">B1-1</strain>
    </source>
</reference>
<dbReference type="RefSeq" id="WP_266279684.1">
    <property type="nucleotide sequence ID" value="NZ_JAPKNF010000001.1"/>
</dbReference>
<evidence type="ECO:0000313" key="3">
    <source>
        <dbReference type="EMBL" id="MDQ0516374.1"/>
    </source>
</evidence>
<proteinExistence type="predicted"/>
<evidence type="ECO:0000313" key="4">
    <source>
        <dbReference type="Proteomes" id="UP001223743"/>
    </source>
</evidence>
<accession>A0ABU0M5X9</accession>